<geneLocation type="plasmid" evidence="3 4">
    <name>unnamed2</name>
</geneLocation>
<dbReference type="EMBL" id="CP095048">
    <property type="protein sequence ID" value="UOQ75310.1"/>
    <property type="molecule type" value="Genomic_DNA"/>
</dbReference>
<reference evidence="3" key="1">
    <citation type="submission" date="2022-04" db="EMBL/GenBank/DDBJ databases">
        <title>Hymenobacter sp. isolated from the air.</title>
        <authorList>
            <person name="Won M."/>
            <person name="Lee C.-M."/>
            <person name="Woen H.-Y."/>
            <person name="Kwon S.-W."/>
        </authorList>
    </citation>
    <scope>NUCLEOTIDE SEQUENCE</scope>
    <source>
        <strain evidence="3">5116S-3</strain>
        <plasmid evidence="3">unnamed2</plasmid>
    </source>
</reference>
<dbReference type="GO" id="GO:0043138">
    <property type="term" value="F:3'-5' DNA helicase activity"/>
    <property type="evidence" value="ECO:0007669"/>
    <property type="project" value="TreeGrafter"/>
</dbReference>
<dbReference type="Proteomes" id="UP000831796">
    <property type="component" value="Plasmid unnamed2"/>
</dbReference>
<dbReference type="AlphaFoldDB" id="A0A8T9QHK5"/>
<dbReference type="SUPFAM" id="SSF52540">
    <property type="entry name" value="P-loop containing nucleoside triphosphate hydrolases"/>
    <property type="match status" value="1"/>
</dbReference>
<feature type="region of interest" description="Disordered" evidence="1">
    <location>
        <begin position="572"/>
        <end position="628"/>
    </location>
</feature>
<protein>
    <recommendedName>
        <fullName evidence="2">Helicase C-terminal domain-containing protein</fullName>
    </recommendedName>
</protein>
<dbReference type="InterPro" id="IPR027417">
    <property type="entry name" value="P-loop_NTPase"/>
</dbReference>
<dbReference type="RefSeq" id="WP_244678643.1">
    <property type="nucleotide sequence ID" value="NZ_CP095048.1"/>
</dbReference>
<dbReference type="GO" id="GO:0006289">
    <property type="term" value="P:nucleotide-excision repair"/>
    <property type="evidence" value="ECO:0007669"/>
    <property type="project" value="TreeGrafter"/>
</dbReference>
<dbReference type="PANTHER" id="PTHR47957">
    <property type="entry name" value="ATP-DEPENDENT HELICASE HRQ1"/>
    <property type="match status" value="1"/>
</dbReference>
<dbReference type="KEGG" id="hcu:MUN79_29420"/>
<evidence type="ECO:0000313" key="3">
    <source>
        <dbReference type="EMBL" id="UOQ75310.1"/>
    </source>
</evidence>
<keyword evidence="4" id="KW-1185">Reference proteome</keyword>
<feature type="domain" description="Helicase C-terminal" evidence="2">
    <location>
        <begin position="228"/>
        <end position="402"/>
    </location>
</feature>
<gene>
    <name evidence="3" type="ORF">MUN79_29420</name>
</gene>
<dbReference type="PROSITE" id="PS51194">
    <property type="entry name" value="HELICASE_CTER"/>
    <property type="match status" value="1"/>
</dbReference>
<dbReference type="GO" id="GO:0036297">
    <property type="term" value="P:interstrand cross-link repair"/>
    <property type="evidence" value="ECO:0007669"/>
    <property type="project" value="TreeGrafter"/>
</dbReference>
<name>A0A8T9QHK5_9BACT</name>
<sequence>MQKAPSSTSKYGSVPWYQILAAPLANDENHTAFLAKVEDSVLANIGALLFYRIFYSLESSGLGRAVAPPLEQKVTVFDQIASVREVLVEVIRHCFPDVSVSPEALHELLAAAMRKLGDLRLYTPYEYSDEPDGVAEYEAMPKRYREFITLLGSTLKVDSSRLEEAIFLSLSNLGLLDGWGRVVLKSLWIEPADADREIKLCQRCRRPHLDLSLPVCTNCLKPMAMNLGIEDQLRCGKLWENNYLASNTTRSSERQIRLHCEELSGQTDNQAERQRHFRNVILSKDGDALVRTIDLLSVTTTLEVGVDIGSLQAVLLANMPPQRYNYQQRVGRAGRAGQAWSVALTFCRGRSHDEHYFARPERITGDSPPIPFLATGQNRIIRRVLAKALLHEAFRYAFNRLGPVAPDKGSNVAGAFGRCDDWLTLGPFVKEWITSDQAAKDLSRSVVSLILAGQHAQLLEPALAWAHGTSDNSLLGEVDLIIAEGVVPSDNMAERLAQGGILPGYGLPNSVRSMQLGATFNEESKSFLLPSIERPLEQAIFDFAPEALRTKDKYVHRSIGFATQLQIAPVDKNRRVPMHPAGSPSRWSAGCFPVRSADTPRAKPRRKSSSQGRGRCASSRHVPTVITT</sequence>
<proteinExistence type="predicted"/>
<dbReference type="Pfam" id="PF00271">
    <property type="entry name" value="Helicase_C"/>
    <property type="match status" value="1"/>
</dbReference>
<keyword evidence="3" id="KW-0614">Plasmid</keyword>
<evidence type="ECO:0000313" key="4">
    <source>
        <dbReference type="Proteomes" id="UP000831796"/>
    </source>
</evidence>
<organism evidence="3 4">
    <name type="scientific">Hymenobacter cellulosilyticus</name>
    <dbReference type="NCBI Taxonomy" id="2932248"/>
    <lineage>
        <taxon>Bacteria</taxon>
        <taxon>Pseudomonadati</taxon>
        <taxon>Bacteroidota</taxon>
        <taxon>Cytophagia</taxon>
        <taxon>Cytophagales</taxon>
        <taxon>Hymenobacteraceae</taxon>
        <taxon>Hymenobacter</taxon>
    </lineage>
</organism>
<dbReference type="SMART" id="SM00490">
    <property type="entry name" value="HELICc"/>
    <property type="match status" value="1"/>
</dbReference>
<dbReference type="Gene3D" id="3.40.50.300">
    <property type="entry name" value="P-loop containing nucleotide triphosphate hydrolases"/>
    <property type="match status" value="1"/>
</dbReference>
<evidence type="ECO:0000259" key="2">
    <source>
        <dbReference type="PROSITE" id="PS51194"/>
    </source>
</evidence>
<dbReference type="InterPro" id="IPR001650">
    <property type="entry name" value="Helicase_C-like"/>
</dbReference>
<dbReference type="PANTHER" id="PTHR47957:SF3">
    <property type="entry name" value="ATP-DEPENDENT HELICASE HRQ1"/>
    <property type="match status" value="1"/>
</dbReference>
<evidence type="ECO:0000256" key="1">
    <source>
        <dbReference type="SAM" id="MobiDB-lite"/>
    </source>
</evidence>
<accession>A0A8T9QHK5</accession>